<keyword evidence="2" id="KW-0472">Membrane</keyword>
<evidence type="ECO:0000256" key="1">
    <source>
        <dbReference type="PROSITE-ProRule" id="PRU00206"/>
    </source>
</evidence>
<dbReference type="GO" id="GO:0006955">
    <property type="term" value="P:immune response"/>
    <property type="evidence" value="ECO:0007669"/>
    <property type="project" value="InterPro"/>
</dbReference>
<keyword evidence="1" id="KW-1015">Disulfide bond</keyword>
<reference evidence="5" key="1">
    <citation type="submission" date="2025-08" db="UniProtKB">
        <authorList>
            <consortium name="RefSeq"/>
        </authorList>
    </citation>
    <scope>IDENTIFICATION</scope>
</reference>
<dbReference type="SMART" id="SM00208">
    <property type="entry name" value="TNFR"/>
    <property type="match status" value="3"/>
</dbReference>
<keyword evidence="2" id="KW-0812">Transmembrane</keyword>
<accession>A0A6P7N1T7</accession>
<dbReference type="RefSeq" id="XP_029013252.1">
    <property type="nucleotide sequence ID" value="XM_029157419.3"/>
</dbReference>
<dbReference type="GO" id="GO:0004888">
    <property type="term" value="F:transmembrane signaling receptor activity"/>
    <property type="evidence" value="ECO:0007669"/>
    <property type="project" value="InterPro"/>
</dbReference>
<proteinExistence type="predicted"/>
<comment type="caution">
    <text evidence="1">Lacks conserved residue(s) required for the propagation of feature annotation.</text>
</comment>
<dbReference type="GO" id="GO:0007165">
    <property type="term" value="P:signal transduction"/>
    <property type="evidence" value="ECO:0007669"/>
    <property type="project" value="InterPro"/>
</dbReference>
<organism evidence="4 5">
    <name type="scientific">Betta splendens</name>
    <name type="common">Siamese fighting fish</name>
    <dbReference type="NCBI Taxonomy" id="158456"/>
    <lineage>
        <taxon>Eukaryota</taxon>
        <taxon>Metazoa</taxon>
        <taxon>Chordata</taxon>
        <taxon>Craniata</taxon>
        <taxon>Vertebrata</taxon>
        <taxon>Euteleostomi</taxon>
        <taxon>Actinopterygii</taxon>
        <taxon>Neopterygii</taxon>
        <taxon>Teleostei</taxon>
        <taxon>Neoteleostei</taxon>
        <taxon>Acanthomorphata</taxon>
        <taxon>Anabantaria</taxon>
        <taxon>Anabantiformes</taxon>
        <taxon>Anabantoidei</taxon>
        <taxon>Osphronemidae</taxon>
        <taxon>Betta</taxon>
    </lineage>
</organism>
<dbReference type="Gene3D" id="2.10.50.10">
    <property type="entry name" value="Tumor Necrosis Factor Receptor, subunit A, domain 2"/>
    <property type="match status" value="2"/>
</dbReference>
<dbReference type="GO" id="GO:0009897">
    <property type="term" value="C:external side of plasma membrane"/>
    <property type="evidence" value="ECO:0007669"/>
    <property type="project" value="TreeGrafter"/>
</dbReference>
<evidence type="ECO:0000313" key="4">
    <source>
        <dbReference type="Proteomes" id="UP000515150"/>
    </source>
</evidence>
<keyword evidence="2" id="KW-1133">Transmembrane helix</keyword>
<feature type="domain" description="TNFR-Cys" evidence="3">
    <location>
        <begin position="59"/>
        <end position="93"/>
    </location>
</feature>
<dbReference type="SUPFAM" id="SSF57586">
    <property type="entry name" value="TNF receptor-like"/>
    <property type="match status" value="2"/>
</dbReference>
<dbReference type="PANTHER" id="PTHR46838">
    <property type="entry name" value="TUMOR NECROSIS FACTOR RECEPTOR SUPERFAMILY MEMBER 14"/>
    <property type="match status" value="1"/>
</dbReference>
<feature type="disulfide bond" evidence="1">
    <location>
        <begin position="72"/>
        <end position="85"/>
    </location>
</feature>
<dbReference type="GO" id="GO:0050829">
    <property type="term" value="P:defense response to Gram-negative bacterium"/>
    <property type="evidence" value="ECO:0007669"/>
    <property type="project" value="TreeGrafter"/>
</dbReference>
<dbReference type="InterPro" id="IPR008063">
    <property type="entry name" value="Fas_rcpt"/>
</dbReference>
<dbReference type="GO" id="GO:0046642">
    <property type="term" value="P:negative regulation of alpha-beta T cell proliferation"/>
    <property type="evidence" value="ECO:0007669"/>
    <property type="project" value="TreeGrafter"/>
</dbReference>
<dbReference type="AlphaFoldDB" id="A0A6P7N1T7"/>
<feature type="transmembrane region" description="Helical" evidence="2">
    <location>
        <begin position="213"/>
        <end position="237"/>
    </location>
</feature>
<dbReference type="Proteomes" id="UP000515150">
    <property type="component" value="Chromosome 7"/>
</dbReference>
<dbReference type="FunCoup" id="A0A6P7N1T7">
    <property type="interactions" value="1125"/>
</dbReference>
<gene>
    <name evidence="5" type="primary">LOC114859350</name>
</gene>
<feature type="repeat" description="TNFR-Cys" evidence="1">
    <location>
        <begin position="95"/>
        <end position="137"/>
    </location>
</feature>
<dbReference type="KEGG" id="bspl:114859350"/>
<dbReference type="GO" id="GO:0002720">
    <property type="term" value="P:positive regulation of cytokine production involved in immune response"/>
    <property type="evidence" value="ECO:0007669"/>
    <property type="project" value="TreeGrafter"/>
</dbReference>
<dbReference type="PRINTS" id="PR01680">
    <property type="entry name" value="TNFACTORR6"/>
</dbReference>
<dbReference type="InParanoid" id="A0A6P7N1T7"/>
<sequence length="250" mass="27437">MCQLLTEKSAFLSVNQFLFQLNSTQTVNLLLTMTSSRRYWTVASLLMLLTNVFSGHPSTCRPDEYPIENRCCRMCSPGEHVKTDCKVSRPTSCRPCSNQSYMNQSTGLKHCFPCTHCDEGSGLKTKASCSPTSDTVCEPLEGFYCVEFSDNDCEAAKKCSDCSTGTFSNGSFTSCRPHTQGNTENRQLVKAGTASTDAECEEHADANESQLKLTLILVTSVAVLSALALCAVCAVIWTRKQQTPQCKLKK</sequence>
<dbReference type="Pfam" id="PF00020">
    <property type="entry name" value="TNFR_c6"/>
    <property type="match status" value="1"/>
</dbReference>
<keyword evidence="4" id="KW-1185">Reference proteome</keyword>
<feature type="disulfide bond" evidence="1">
    <location>
        <begin position="75"/>
        <end position="93"/>
    </location>
</feature>
<dbReference type="PROSITE" id="PS00652">
    <property type="entry name" value="TNFR_NGFR_1"/>
    <property type="match status" value="2"/>
</dbReference>
<evidence type="ECO:0000259" key="3">
    <source>
        <dbReference type="PROSITE" id="PS50050"/>
    </source>
</evidence>
<dbReference type="OrthoDB" id="10031141at2759"/>
<name>A0A6P7N1T7_BETSP</name>
<dbReference type="PANTHER" id="PTHR46838:SF1">
    <property type="entry name" value="TUMOR NECROSIS FACTOR RECEPTOR SUPERFAMILY MEMBER 14"/>
    <property type="match status" value="1"/>
</dbReference>
<dbReference type="InterPro" id="IPR001368">
    <property type="entry name" value="TNFR/NGFR_Cys_rich_reg"/>
</dbReference>
<dbReference type="FunFam" id="2.10.50.10:FF:000009">
    <property type="entry name" value="Tumor necrosis factor receptor superfamily member 14"/>
    <property type="match status" value="1"/>
</dbReference>
<dbReference type="GO" id="GO:2000406">
    <property type="term" value="P:positive regulation of T cell migration"/>
    <property type="evidence" value="ECO:0007669"/>
    <property type="project" value="TreeGrafter"/>
</dbReference>
<dbReference type="GO" id="GO:0050830">
    <property type="term" value="P:defense response to Gram-positive bacterium"/>
    <property type="evidence" value="ECO:0007669"/>
    <property type="project" value="TreeGrafter"/>
</dbReference>
<dbReference type="PROSITE" id="PS50050">
    <property type="entry name" value="TNFR_NGFR_2"/>
    <property type="match status" value="2"/>
</dbReference>
<evidence type="ECO:0000313" key="5">
    <source>
        <dbReference type="RefSeq" id="XP_029013252.1"/>
    </source>
</evidence>
<dbReference type="GO" id="GO:0006915">
    <property type="term" value="P:apoptotic process"/>
    <property type="evidence" value="ECO:0007669"/>
    <property type="project" value="InterPro"/>
</dbReference>
<evidence type="ECO:0000256" key="2">
    <source>
        <dbReference type="SAM" id="Phobius"/>
    </source>
</evidence>
<dbReference type="GeneID" id="114859350"/>
<protein>
    <submittedName>
        <fullName evidence="5">Tumor necrosis factor receptor superfamily member 14-like isoform X1</fullName>
    </submittedName>
</protein>
<feature type="disulfide bond" evidence="1">
    <location>
        <begin position="96"/>
        <end position="111"/>
    </location>
</feature>
<feature type="repeat" description="TNFR-Cys" evidence="1">
    <location>
        <begin position="59"/>
        <end position="93"/>
    </location>
</feature>
<feature type="domain" description="TNFR-Cys" evidence="3">
    <location>
        <begin position="95"/>
        <end position="137"/>
    </location>
</feature>